<evidence type="ECO:0000313" key="1">
    <source>
        <dbReference type="EnsemblPlants" id="cds.evm.model.ctgX2.6"/>
    </source>
</evidence>
<dbReference type="Gramene" id="evm.model.ctgX2.6">
    <property type="protein sequence ID" value="cds.evm.model.ctgX2.6"/>
    <property type="gene ID" value="evm.TU.ctgX2.6"/>
</dbReference>
<keyword evidence="2" id="KW-1185">Reference proteome</keyword>
<sequence>MFCPSPDQDPNPISRPSVVPFRAIVTKRIPRFKFLRSYYCLCRNSLPRCLSRDSLSSPGYCVGLGLSACVRVQVLVSSLGLGLRWVLIWDLVLFRSEPDRSRFVQSNLRSHEEVQVWVRPRSLVRIQVQHFILPLVFCPSPVFLSRSLSRSKSLFGIGPRLSPRPVSRLLHRHRSQFWLSISGLSFGSEA</sequence>
<protein>
    <submittedName>
        <fullName evidence="1">Uncharacterized protein</fullName>
    </submittedName>
</protein>
<organism evidence="1 2">
    <name type="scientific">Cannabis sativa</name>
    <name type="common">Hemp</name>
    <name type="synonym">Marijuana</name>
    <dbReference type="NCBI Taxonomy" id="3483"/>
    <lineage>
        <taxon>Eukaryota</taxon>
        <taxon>Viridiplantae</taxon>
        <taxon>Streptophyta</taxon>
        <taxon>Embryophyta</taxon>
        <taxon>Tracheophyta</taxon>
        <taxon>Spermatophyta</taxon>
        <taxon>Magnoliopsida</taxon>
        <taxon>eudicotyledons</taxon>
        <taxon>Gunneridae</taxon>
        <taxon>Pentapetalae</taxon>
        <taxon>rosids</taxon>
        <taxon>fabids</taxon>
        <taxon>Rosales</taxon>
        <taxon>Cannabaceae</taxon>
        <taxon>Cannabis</taxon>
    </lineage>
</organism>
<dbReference type="Proteomes" id="UP000596661">
    <property type="component" value="Unassembled WGS sequence"/>
</dbReference>
<reference evidence="1" key="1">
    <citation type="submission" date="2021-03" db="UniProtKB">
        <authorList>
            <consortium name="EnsemblPlants"/>
        </authorList>
    </citation>
    <scope>IDENTIFICATION</scope>
</reference>
<evidence type="ECO:0000313" key="2">
    <source>
        <dbReference type="Proteomes" id="UP000596661"/>
    </source>
</evidence>
<proteinExistence type="predicted"/>
<dbReference type="EnsemblPlants" id="evm.model.ctgX2.6">
    <property type="protein sequence ID" value="cds.evm.model.ctgX2.6"/>
    <property type="gene ID" value="evm.TU.ctgX2.6"/>
</dbReference>
<accession>A0A803QRZ7</accession>
<name>A0A803QRZ7_CANSA</name>
<dbReference type="AlphaFoldDB" id="A0A803QRZ7"/>